<dbReference type="GO" id="GO:0008171">
    <property type="term" value="F:O-methyltransferase activity"/>
    <property type="evidence" value="ECO:0007669"/>
    <property type="project" value="InterPro"/>
</dbReference>
<name>A0A2P7UW71_9BACL</name>
<evidence type="ECO:0000256" key="3">
    <source>
        <dbReference type="ARBA" id="ARBA00022691"/>
    </source>
</evidence>
<dbReference type="OrthoDB" id="9799672at2"/>
<dbReference type="PANTHER" id="PTHR10509">
    <property type="entry name" value="O-METHYLTRANSFERASE-RELATED"/>
    <property type="match status" value="1"/>
</dbReference>
<keyword evidence="3" id="KW-0949">S-adenosyl-L-methionine</keyword>
<dbReference type="PROSITE" id="PS51682">
    <property type="entry name" value="SAM_OMT_I"/>
    <property type="match status" value="1"/>
</dbReference>
<dbReference type="InterPro" id="IPR002935">
    <property type="entry name" value="SAM_O-MeTrfase"/>
</dbReference>
<dbReference type="Proteomes" id="UP000240419">
    <property type="component" value="Unassembled WGS sequence"/>
</dbReference>
<accession>A0A2P7UW71</accession>
<keyword evidence="1 4" id="KW-0489">Methyltransferase</keyword>
<sequence length="224" mass="24595">MNREQWTAVDHYFTDKLQEVDSVLDTVLQENAAAGLPAIDVAPNQGKLLHLLARIQGARSILEIGTLGGYSTIWLARALPADGRLITLEYDPKHAEVAQSNITRAVLDHIVEVRIGLALDSLIQLHKENQGPFDFIFIDADKKGNPDYFQWALKLSRKGTVIITDNVVRSGQVVDETSTDPNIVGVRQFTDLVAEEQRVSATVVQTVGSKGYDGFAIMLVTGDN</sequence>
<dbReference type="CDD" id="cd02440">
    <property type="entry name" value="AdoMet_MTases"/>
    <property type="match status" value="1"/>
</dbReference>
<reference evidence="4 5" key="1">
    <citation type="submission" date="2018-03" db="EMBL/GenBank/DDBJ databases">
        <title>Brevisbacillus phylogenomics.</title>
        <authorList>
            <person name="Dunlap C."/>
        </authorList>
    </citation>
    <scope>NUCLEOTIDE SEQUENCE [LARGE SCALE GENOMIC DNA]</scope>
    <source>
        <strain evidence="4 5">NRRL NRS-1210</strain>
    </source>
</reference>
<dbReference type="RefSeq" id="WP_106840763.1">
    <property type="nucleotide sequence ID" value="NZ_JBCNIW010000025.1"/>
</dbReference>
<keyword evidence="5" id="KW-1185">Reference proteome</keyword>
<gene>
    <name evidence="4" type="ORF">C7R93_21680</name>
</gene>
<dbReference type="EMBL" id="PXZM01000036">
    <property type="protein sequence ID" value="PSJ91245.1"/>
    <property type="molecule type" value="Genomic_DNA"/>
</dbReference>
<evidence type="ECO:0000313" key="4">
    <source>
        <dbReference type="EMBL" id="PSJ91245.1"/>
    </source>
</evidence>
<evidence type="ECO:0000256" key="1">
    <source>
        <dbReference type="ARBA" id="ARBA00022603"/>
    </source>
</evidence>
<protein>
    <submittedName>
        <fullName evidence="4">Methyltransferase</fullName>
    </submittedName>
</protein>
<evidence type="ECO:0000256" key="2">
    <source>
        <dbReference type="ARBA" id="ARBA00022679"/>
    </source>
</evidence>
<dbReference type="AlphaFoldDB" id="A0A2P7UW71"/>
<keyword evidence="2 4" id="KW-0808">Transferase</keyword>
<dbReference type="GO" id="GO:0008757">
    <property type="term" value="F:S-adenosylmethionine-dependent methyltransferase activity"/>
    <property type="evidence" value="ECO:0007669"/>
    <property type="project" value="TreeGrafter"/>
</dbReference>
<dbReference type="Pfam" id="PF01596">
    <property type="entry name" value="Methyltransf_3"/>
    <property type="match status" value="1"/>
</dbReference>
<dbReference type="InterPro" id="IPR029063">
    <property type="entry name" value="SAM-dependent_MTases_sf"/>
</dbReference>
<dbReference type="InterPro" id="IPR050362">
    <property type="entry name" value="Cation-dep_OMT"/>
</dbReference>
<proteinExistence type="predicted"/>
<dbReference type="PANTHER" id="PTHR10509:SF14">
    <property type="entry name" value="CAFFEOYL-COA O-METHYLTRANSFERASE 3-RELATED"/>
    <property type="match status" value="1"/>
</dbReference>
<organism evidence="4 5">
    <name type="scientific">Brevibacillus fortis</name>
    <dbReference type="NCBI Taxonomy" id="2126352"/>
    <lineage>
        <taxon>Bacteria</taxon>
        <taxon>Bacillati</taxon>
        <taxon>Bacillota</taxon>
        <taxon>Bacilli</taxon>
        <taxon>Bacillales</taxon>
        <taxon>Paenibacillaceae</taxon>
        <taxon>Brevibacillus</taxon>
    </lineage>
</organism>
<evidence type="ECO:0000313" key="5">
    <source>
        <dbReference type="Proteomes" id="UP000240419"/>
    </source>
</evidence>
<comment type="caution">
    <text evidence="4">The sequence shown here is derived from an EMBL/GenBank/DDBJ whole genome shotgun (WGS) entry which is preliminary data.</text>
</comment>
<dbReference type="GO" id="GO:0032259">
    <property type="term" value="P:methylation"/>
    <property type="evidence" value="ECO:0007669"/>
    <property type="project" value="UniProtKB-KW"/>
</dbReference>
<dbReference type="Gene3D" id="3.40.50.150">
    <property type="entry name" value="Vaccinia Virus protein VP39"/>
    <property type="match status" value="1"/>
</dbReference>
<dbReference type="SUPFAM" id="SSF53335">
    <property type="entry name" value="S-adenosyl-L-methionine-dependent methyltransferases"/>
    <property type="match status" value="1"/>
</dbReference>